<evidence type="ECO:0000259" key="2">
    <source>
        <dbReference type="Pfam" id="PF05970"/>
    </source>
</evidence>
<protein>
    <recommendedName>
        <fullName evidence="1">ATP-dependent DNA helicase</fullName>
        <ecNumber evidence="1">5.6.2.3</ecNumber>
    </recommendedName>
</protein>
<dbReference type="WBParaSite" id="PDA_v2.g30318.t1">
    <property type="protein sequence ID" value="PDA_v2.g30318.t1"/>
    <property type="gene ID" value="PDA_v2.g30318"/>
</dbReference>
<comment type="catalytic activity">
    <reaction evidence="1">
        <text>ATP + H2O = ADP + phosphate + H(+)</text>
        <dbReference type="Rhea" id="RHEA:13065"/>
        <dbReference type="ChEBI" id="CHEBI:15377"/>
        <dbReference type="ChEBI" id="CHEBI:15378"/>
        <dbReference type="ChEBI" id="CHEBI:30616"/>
        <dbReference type="ChEBI" id="CHEBI:43474"/>
        <dbReference type="ChEBI" id="CHEBI:456216"/>
        <dbReference type="EC" id="5.6.2.3"/>
    </reaction>
</comment>
<comment type="similarity">
    <text evidence="1">Belongs to the helicase family.</text>
</comment>
<dbReference type="AlphaFoldDB" id="A0A914QKT1"/>
<reference evidence="4" key="1">
    <citation type="submission" date="2022-11" db="UniProtKB">
        <authorList>
            <consortium name="WormBaseParasite"/>
        </authorList>
    </citation>
    <scope>IDENTIFICATION</scope>
</reference>
<keyword evidence="1" id="KW-0227">DNA damage</keyword>
<dbReference type="GO" id="GO:0006281">
    <property type="term" value="P:DNA repair"/>
    <property type="evidence" value="ECO:0007669"/>
    <property type="project" value="UniProtKB-KW"/>
</dbReference>
<keyword evidence="1" id="KW-0378">Hydrolase</keyword>
<dbReference type="GO" id="GO:0043139">
    <property type="term" value="F:5'-3' DNA helicase activity"/>
    <property type="evidence" value="ECO:0007669"/>
    <property type="project" value="UniProtKB-EC"/>
</dbReference>
<dbReference type="GO" id="GO:0005524">
    <property type="term" value="F:ATP binding"/>
    <property type="evidence" value="ECO:0007669"/>
    <property type="project" value="UniProtKB-KW"/>
</dbReference>
<keyword evidence="1" id="KW-0347">Helicase</keyword>
<proteinExistence type="inferred from homology"/>
<keyword evidence="1" id="KW-0234">DNA repair</keyword>
<keyword evidence="3" id="KW-1185">Reference proteome</keyword>
<keyword evidence="1" id="KW-0067">ATP-binding</keyword>
<comment type="cofactor">
    <cofactor evidence="1">
        <name>Mg(2+)</name>
        <dbReference type="ChEBI" id="CHEBI:18420"/>
    </cofactor>
</comment>
<dbReference type="GO" id="GO:0000723">
    <property type="term" value="P:telomere maintenance"/>
    <property type="evidence" value="ECO:0007669"/>
    <property type="project" value="InterPro"/>
</dbReference>
<sequence length="97" mass="11246">MGTNIPGGGKIILCGGDFRQCAPIVENGTTEEIIAISVCCSPLWNRFTKFKLTENVRALLHETEFKEFSVKVKWFFIAFYNLYFEIQHRYVIVITRH</sequence>
<accession>A0A914QKT1</accession>
<keyword evidence="1" id="KW-0233">DNA recombination</keyword>
<feature type="domain" description="DNA helicase Pif1-like DEAD-box helicase" evidence="2">
    <location>
        <begin position="4"/>
        <end position="66"/>
    </location>
</feature>
<evidence type="ECO:0000313" key="4">
    <source>
        <dbReference type="WBParaSite" id="PDA_v2.g30318.t1"/>
    </source>
</evidence>
<evidence type="ECO:0000256" key="1">
    <source>
        <dbReference type="RuleBase" id="RU363044"/>
    </source>
</evidence>
<evidence type="ECO:0000313" key="3">
    <source>
        <dbReference type="Proteomes" id="UP000887578"/>
    </source>
</evidence>
<name>A0A914QKT1_9BILA</name>
<dbReference type="Pfam" id="PF05970">
    <property type="entry name" value="PIF1"/>
    <property type="match status" value="1"/>
</dbReference>
<organism evidence="3 4">
    <name type="scientific">Panagrolaimus davidi</name>
    <dbReference type="NCBI Taxonomy" id="227884"/>
    <lineage>
        <taxon>Eukaryota</taxon>
        <taxon>Metazoa</taxon>
        <taxon>Ecdysozoa</taxon>
        <taxon>Nematoda</taxon>
        <taxon>Chromadorea</taxon>
        <taxon>Rhabditida</taxon>
        <taxon>Tylenchina</taxon>
        <taxon>Panagrolaimomorpha</taxon>
        <taxon>Panagrolaimoidea</taxon>
        <taxon>Panagrolaimidae</taxon>
        <taxon>Panagrolaimus</taxon>
    </lineage>
</organism>
<dbReference type="GO" id="GO:0016787">
    <property type="term" value="F:hydrolase activity"/>
    <property type="evidence" value="ECO:0007669"/>
    <property type="project" value="UniProtKB-KW"/>
</dbReference>
<keyword evidence="1" id="KW-0547">Nucleotide-binding</keyword>
<dbReference type="EC" id="5.6.2.3" evidence="1"/>
<dbReference type="PANTHER" id="PTHR10492">
    <property type="match status" value="1"/>
</dbReference>
<dbReference type="GO" id="GO:0006310">
    <property type="term" value="P:DNA recombination"/>
    <property type="evidence" value="ECO:0007669"/>
    <property type="project" value="UniProtKB-KW"/>
</dbReference>
<dbReference type="Proteomes" id="UP000887578">
    <property type="component" value="Unplaced"/>
</dbReference>
<dbReference type="InterPro" id="IPR010285">
    <property type="entry name" value="DNA_helicase_pif1-like_DEAD"/>
</dbReference>
<dbReference type="PANTHER" id="PTHR10492:SF57">
    <property type="entry name" value="ATP-DEPENDENT DNA HELICASE"/>
    <property type="match status" value="1"/>
</dbReference>